<dbReference type="Gene3D" id="2.30.110.10">
    <property type="entry name" value="Electron Transport, Fmn-binding Protein, Chain A"/>
    <property type="match status" value="1"/>
</dbReference>
<dbReference type="SUPFAM" id="SSF50475">
    <property type="entry name" value="FMN-binding split barrel"/>
    <property type="match status" value="1"/>
</dbReference>
<sequence length="151" mass="16555">MMSETVTQLSDSLYASLQSETFVLLNTVDRESGGPTSSAISWLYAVDHATLRLALDHRSRLVGNIKANPRVTVSVFGKETIYAINGRATVVQDPLEGVPFKMCCFDVRIDAVRNALFYGAQLVSAPVYAKVYDQRAADMLDSQVFAAMKKA</sequence>
<dbReference type="AlphaFoldDB" id="A0A090ZID9"/>
<dbReference type="PATRIC" id="fig|44252.3.peg.1927"/>
<accession>A0A090ZID9</accession>
<keyword evidence="3" id="KW-1185">Reference proteome</keyword>
<dbReference type="Pfam" id="PF01243">
    <property type="entry name" value="PNPOx_N"/>
    <property type="match status" value="1"/>
</dbReference>
<protein>
    <submittedName>
        <fullName evidence="2">Pyridoxamine 5'-phosphate oxidase family protein</fullName>
    </submittedName>
</protein>
<dbReference type="InterPro" id="IPR011576">
    <property type="entry name" value="Pyridox_Oxase_N"/>
</dbReference>
<evidence type="ECO:0000313" key="3">
    <source>
        <dbReference type="Proteomes" id="UP000029278"/>
    </source>
</evidence>
<dbReference type="EMBL" id="JMQA01000020">
    <property type="protein sequence ID" value="KFN10005.1"/>
    <property type="molecule type" value="Genomic_DNA"/>
</dbReference>
<comment type="caution">
    <text evidence="2">The sequence shown here is derived from an EMBL/GenBank/DDBJ whole genome shotgun (WGS) entry which is preliminary data.</text>
</comment>
<proteinExistence type="predicted"/>
<dbReference type="InterPro" id="IPR012349">
    <property type="entry name" value="Split_barrel_FMN-bd"/>
</dbReference>
<dbReference type="HOGENOM" id="CLU_125329_0_0_9"/>
<dbReference type="NCBIfam" id="NF005232">
    <property type="entry name" value="PRK06733.1"/>
    <property type="match status" value="1"/>
</dbReference>
<reference evidence="2 3" key="1">
    <citation type="submission" date="2014-04" db="EMBL/GenBank/DDBJ databases">
        <authorList>
            <person name="Bishop-Lilly K.A."/>
            <person name="Broomall S.M."/>
            <person name="Chain P.S."/>
            <person name="Chertkov O."/>
            <person name="Coyne S.R."/>
            <person name="Daligault H.E."/>
            <person name="Davenport K.W."/>
            <person name="Erkkila T."/>
            <person name="Frey K.G."/>
            <person name="Gibbons H.S."/>
            <person name="Gu W."/>
            <person name="Jaissle J."/>
            <person name="Johnson S.L."/>
            <person name="Koroleva G.I."/>
            <person name="Ladner J.T."/>
            <person name="Lo C.-C."/>
            <person name="Minogue T.D."/>
            <person name="Munk C."/>
            <person name="Palacios G.F."/>
            <person name="Redden C.L."/>
            <person name="Rosenzweig C.N."/>
            <person name="Scholz M.B."/>
            <person name="Teshima H."/>
            <person name="Xu Y."/>
        </authorList>
    </citation>
    <scope>NUCLEOTIDE SEQUENCE [LARGE SCALE GENOMIC DNA]</scope>
    <source>
        <strain evidence="2 3">8244</strain>
    </source>
</reference>
<gene>
    <name evidence="2" type="ORF">DJ90_675</name>
</gene>
<organism evidence="2 3">
    <name type="scientific">Paenibacillus macerans</name>
    <name type="common">Bacillus macerans</name>
    <dbReference type="NCBI Taxonomy" id="44252"/>
    <lineage>
        <taxon>Bacteria</taxon>
        <taxon>Bacillati</taxon>
        <taxon>Bacillota</taxon>
        <taxon>Bacilli</taxon>
        <taxon>Bacillales</taxon>
        <taxon>Paenibacillaceae</taxon>
        <taxon>Paenibacillus</taxon>
    </lineage>
</organism>
<feature type="domain" description="Pyridoxamine 5'-phosphate oxidase N-terminal" evidence="1">
    <location>
        <begin position="15"/>
        <end position="94"/>
    </location>
</feature>
<dbReference type="Proteomes" id="UP000029278">
    <property type="component" value="Unassembled WGS sequence"/>
</dbReference>
<evidence type="ECO:0000259" key="1">
    <source>
        <dbReference type="Pfam" id="PF01243"/>
    </source>
</evidence>
<dbReference type="STRING" id="44252.DJ90_675"/>
<evidence type="ECO:0000313" key="2">
    <source>
        <dbReference type="EMBL" id="KFN10005.1"/>
    </source>
</evidence>
<name>A0A090ZID9_PAEMA</name>